<evidence type="ECO:0000313" key="1">
    <source>
        <dbReference type="EMBL" id="TZG24181.1"/>
    </source>
</evidence>
<sequence>MLDTTSISSPAAARSTPSSKLRTLAKRAWAWWQDASTGSRSDEVGVAIEPFCFWHGQRSALTGQGGDEPSLIAGYAFHTGYVASTGGTIRFRVRLSGLKATRGKLIVNINAVDGRGLASSRKPKVHKFSLRKLAESGDVIEVSELARANHSYAVVGVLSEDSDAQADAIAITVIGGDSNEALISRLDAARDGFLAAPGEGALANLIIDKQATLADPVSQMCTAHQMHEPIFADLVARLGIGPSLHRKQWEFAYILRMLDFHDKLKPGSRGLGFGVGIEPMSSVFAAAGCEVVATDLPEDDARATVWNETDQLGSDLERIYSPGLCDRDAFFERVRYRPVDMNAIPADLTGFDFCWSSCAYEHLGSIKAGLDFIENTLKTLKPGGISVHTTELNLSSNDNTLDHGSTVLFRRRDFEALVKRLTEQGHEVIPITFDSGDTELDRVIDLPPYTADSHLKLQLLRWVSTSFGLVVRKAG</sequence>
<evidence type="ECO:0000313" key="2">
    <source>
        <dbReference type="Proteomes" id="UP000322077"/>
    </source>
</evidence>
<gene>
    <name evidence="1" type="ORF">FYJ91_20345</name>
</gene>
<dbReference type="SUPFAM" id="SSF53335">
    <property type="entry name" value="S-adenosyl-L-methionine-dependent methyltransferases"/>
    <property type="match status" value="1"/>
</dbReference>
<dbReference type="EMBL" id="VTOU01000007">
    <property type="protein sequence ID" value="TZG24181.1"/>
    <property type="molecule type" value="Genomic_DNA"/>
</dbReference>
<name>A0A5D9C2D3_9SPHN</name>
<dbReference type="RefSeq" id="WP_149524155.1">
    <property type="nucleotide sequence ID" value="NZ_VTOU01000007.1"/>
</dbReference>
<organism evidence="1 2">
    <name type="scientific">Sphingomonas montanisoli</name>
    <dbReference type="NCBI Taxonomy" id="2606412"/>
    <lineage>
        <taxon>Bacteria</taxon>
        <taxon>Pseudomonadati</taxon>
        <taxon>Pseudomonadota</taxon>
        <taxon>Alphaproteobacteria</taxon>
        <taxon>Sphingomonadales</taxon>
        <taxon>Sphingomonadaceae</taxon>
        <taxon>Sphingomonas</taxon>
    </lineage>
</organism>
<comment type="caution">
    <text evidence="1">The sequence shown here is derived from an EMBL/GenBank/DDBJ whole genome shotgun (WGS) entry which is preliminary data.</text>
</comment>
<dbReference type="Gene3D" id="3.40.50.150">
    <property type="entry name" value="Vaccinia Virus protein VP39"/>
    <property type="match status" value="1"/>
</dbReference>
<proteinExistence type="predicted"/>
<dbReference type="InterPro" id="IPR029063">
    <property type="entry name" value="SAM-dependent_MTases_sf"/>
</dbReference>
<evidence type="ECO:0008006" key="3">
    <source>
        <dbReference type="Google" id="ProtNLM"/>
    </source>
</evidence>
<protein>
    <recommendedName>
        <fullName evidence="3">Class I SAM-dependent methyltransferase</fullName>
    </recommendedName>
</protein>
<dbReference type="Proteomes" id="UP000322077">
    <property type="component" value="Unassembled WGS sequence"/>
</dbReference>
<dbReference type="AlphaFoldDB" id="A0A5D9C2D3"/>
<accession>A0A5D9C2D3</accession>
<keyword evidence="2" id="KW-1185">Reference proteome</keyword>
<reference evidence="1 2" key="1">
    <citation type="submission" date="2019-08" db="EMBL/GenBank/DDBJ databases">
        <authorList>
            <person name="Wang G."/>
            <person name="Xu Z."/>
        </authorList>
    </citation>
    <scope>NUCLEOTIDE SEQUENCE [LARGE SCALE GENOMIC DNA]</scope>
    <source>
        <strain evidence="1 2">ZX</strain>
    </source>
</reference>